<name>A0ABW2YMQ0_9GAMM</name>
<accession>A0ABW2YMQ0</accession>
<protein>
    <recommendedName>
        <fullName evidence="3">DUF1232 domain-containing protein</fullName>
    </recommendedName>
</protein>
<organism evidence="1 2">
    <name type="scientific">Lysobacter koreensis</name>
    <dbReference type="NCBI Taxonomy" id="266122"/>
    <lineage>
        <taxon>Bacteria</taxon>
        <taxon>Pseudomonadati</taxon>
        <taxon>Pseudomonadota</taxon>
        <taxon>Gammaproteobacteria</taxon>
        <taxon>Lysobacterales</taxon>
        <taxon>Lysobacteraceae</taxon>
        <taxon>Lysobacter</taxon>
    </lineage>
</organism>
<dbReference type="EMBL" id="JBHTIH010000002">
    <property type="protein sequence ID" value="MFD0737747.1"/>
    <property type="molecule type" value="Genomic_DNA"/>
</dbReference>
<evidence type="ECO:0000313" key="1">
    <source>
        <dbReference type="EMBL" id="MFD0737747.1"/>
    </source>
</evidence>
<dbReference type="Proteomes" id="UP001597090">
    <property type="component" value="Unassembled WGS sequence"/>
</dbReference>
<comment type="caution">
    <text evidence="1">The sequence shown here is derived from an EMBL/GenBank/DDBJ whole genome shotgun (WGS) entry which is preliminary data.</text>
</comment>
<dbReference type="RefSeq" id="WP_386810711.1">
    <property type="nucleotide sequence ID" value="NZ_JBHTIH010000002.1"/>
</dbReference>
<evidence type="ECO:0000313" key="2">
    <source>
        <dbReference type="Proteomes" id="UP001597090"/>
    </source>
</evidence>
<reference evidence="2" key="1">
    <citation type="journal article" date="2019" name="Int. J. Syst. Evol. Microbiol.">
        <title>The Global Catalogue of Microorganisms (GCM) 10K type strain sequencing project: providing services to taxonomists for standard genome sequencing and annotation.</title>
        <authorList>
            <consortium name="The Broad Institute Genomics Platform"/>
            <consortium name="The Broad Institute Genome Sequencing Center for Infectious Disease"/>
            <person name="Wu L."/>
            <person name="Ma J."/>
        </authorList>
    </citation>
    <scope>NUCLEOTIDE SEQUENCE [LARGE SCALE GENOMIC DNA]</scope>
    <source>
        <strain evidence="2">CCUG 55491</strain>
    </source>
</reference>
<gene>
    <name evidence="1" type="ORF">ACFQZQ_00375</name>
</gene>
<evidence type="ECO:0008006" key="3">
    <source>
        <dbReference type="Google" id="ProtNLM"/>
    </source>
</evidence>
<sequence length="214" mass="24224">MNAMLSTTIPLPAILDQPANTRSGRRRCIENYELSEFGVARFNNLLLRLGRRHLLDRDQLATAARELCACNTAGVAPASIHQRMQRIETAARMVDDRRWDAANDAFDAALVVVDYSRGGDELIPNWVPTVGRLDDAIVVDAAWPRLGAEIDSYLDYCRLRALEAGLRGCGETEFEFNRADWRRACEDEAALIAHQRRVRERSYLQQSVPRFAIH</sequence>
<proteinExistence type="predicted"/>
<keyword evidence="2" id="KW-1185">Reference proteome</keyword>